<organism evidence="6 7">
    <name type="scientific">Victivallis lenta</name>
    <dbReference type="NCBI Taxonomy" id="2606640"/>
    <lineage>
        <taxon>Bacteria</taxon>
        <taxon>Pseudomonadati</taxon>
        <taxon>Lentisphaerota</taxon>
        <taxon>Lentisphaeria</taxon>
        <taxon>Victivallales</taxon>
        <taxon>Victivallaceae</taxon>
        <taxon>Victivallis</taxon>
    </lineage>
</organism>
<gene>
    <name evidence="6" type="ORF">FYJ85_13550</name>
</gene>
<dbReference type="Proteomes" id="UP000435649">
    <property type="component" value="Unassembled WGS sequence"/>
</dbReference>
<reference evidence="6 7" key="1">
    <citation type="submission" date="2019-08" db="EMBL/GenBank/DDBJ databases">
        <title>In-depth cultivation of the pig gut microbiome towards novel bacterial diversity and tailored functional studies.</title>
        <authorList>
            <person name="Wylensek D."/>
            <person name="Hitch T.C.A."/>
            <person name="Clavel T."/>
        </authorList>
    </citation>
    <scope>NUCLEOTIDE SEQUENCE [LARGE SCALE GENOMIC DNA]</scope>
    <source>
        <strain evidence="6 7">BBE-744-WT-12</strain>
    </source>
</reference>
<dbReference type="SMART" id="SM00342">
    <property type="entry name" value="HTH_ARAC"/>
    <property type="match status" value="1"/>
</dbReference>
<dbReference type="InterPro" id="IPR050204">
    <property type="entry name" value="AraC_XylS_family_regulators"/>
</dbReference>
<dbReference type="Gene3D" id="2.60.120.280">
    <property type="entry name" value="Regulatory protein AraC"/>
    <property type="match status" value="1"/>
</dbReference>
<dbReference type="Gene3D" id="1.10.10.60">
    <property type="entry name" value="Homeodomain-like"/>
    <property type="match status" value="2"/>
</dbReference>
<dbReference type="GO" id="GO:0003700">
    <property type="term" value="F:DNA-binding transcription factor activity"/>
    <property type="evidence" value="ECO:0007669"/>
    <property type="project" value="InterPro"/>
</dbReference>
<keyword evidence="2" id="KW-0238">DNA-binding</keyword>
<dbReference type="EMBL" id="VUNS01000015">
    <property type="protein sequence ID" value="MST98063.1"/>
    <property type="molecule type" value="Genomic_DNA"/>
</dbReference>
<feature type="compositionally biased region" description="Basic and acidic residues" evidence="4">
    <location>
        <begin position="261"/>
        <end position="271"/>
    </location>
</feature>
<dbReference type="SUPFAM" id="SSF46689">
    <property type="entry name" value="Homeodomain-like"/>
    <property type="match status" value="2"/>
</dbReference>
<evidence type="ECO:0000259" key="5">
    <source>
        <dbReference type="PROSITE" id="PS01124"/>
    </source>
</evidence>
<proteinExistence type="predicted"/>
<dbReference type="PROSITE" id="PS01124">
    <property type="entry name" value="HTH_ARAC_FAMILY_2"/>
    <property type="match status" value="1"/>
</dbReference>
<sequence>MAQVTLGPSQDADFFSGRTRVIENGFCEWRSHWLHDWSLILTLGGRGAIVLGERRFESEPGEMTLIAPEHPHLFRSEPGWDLIWFHFLMRPHLTAELHWPEEAPGLRHCRLAGADFRRGRAALLEASQLDHRRASGWHGLAYALLEETLMRGFAGHKQSGGDGEWLARAQRLLLQGPAESLSVDRAAALCGMSRTKFYAAFKRAAGVSPRAWREFQLLRRAQFLLQSTSLPVAEIARQLGMGDPFYFSTRFRRFCGQPPTEYRRNRPEPDKPVPGCRGGETV</sequence>
<keyword evidence="3" id="KW-0804">Transcription</keyword>
<dbReference type="InterPro" id="IPR018060">
    <property type="entry name" value="HTH_AraC"/>
</dbReference>
<dbReference type="GO" id="GO:0043565">
    <property type="term" value="F:sequence-specific DNA binding"/>
    <property type="evidence" value="ECO:0007669"/>
    <property type="project" value="InterPro"/>
</dbReference>
<comment type="caution">
    <text evidence="6">The sequence shown here is derived from an EMBL/GenBank/DDBJ whole genome shotgun (WGS) entry which is preliminary data.</text>
</comment>
<evidence type="ECO:0000256" key="3">
    <source>
        <dbReference type="ARBA" id="ARBA00023163"/>
    </source>
</evidence>
<dbReference type="InterPro" id="IPR003313">
    <property type="entry name" value="AraC-bd"/>
</dbReference>
<dbReference type="Pfam" id="PF02311">
    <property type="entry name" value="AraC_binding"/>
    <property type="match status" value="1"/>
</dbReference>
<dbReference type="SUPFAM" id="SSF51215">
    <property type="entry name" value="Regulatory protein AraC"/>
    <property type="match status" value="1"/>
</dbReference>
<evidence type="ECO:0000256" key="4">
    <source>
        <dbReference type="SAM" id="MobiDB-lite"/>
    </source>
</evidence>
<dbReference type="RefSeq" id="WP_154419219.1">
    <property type="nucleotide sequence ID" value="NZ_CALXOB010000014.1"/>
</dbReference>
<accession>A0A844G4J9</accession>
<evidence type="ECO:0000256" key="1">
    <source>
        <dbReference type="ARBA" id="ARBA00023015"/>
    </source>
</evidence>
<dbReference type="PANTHER" id="PTHR46796">
    <property type="entry name" value="HTH-TYPE TRANSCRIPTIONAL ACTIVATOR RHAS-RELATED"/>
    <property type="match status" value="1"/>
</dbReference>
<dbReference type="Pfam" id="PF12833">
    <property type="entry name" value="HTH_18"/>
    <property type="match status" value="1"/>
</dbReference>
<dbReference type="InterPro" id="IPR037923">
    <property type="entry name" value="HTH-like"/>
</dbReference>
<name>A0A844G4J9_9BACT</name>
<evidence type="ECO:0000256" key="2">
    <source>
        <dbReference type="ARBA" id="ARBA00023125"/>
    </source>
</evidence>
<protein>
    <submittedName>
        <fullName evidence="6">Helix-turn-helix domain-containing protein</fullName>
    </submittedName>
</protein>
<feature type="domain" description="HTH araC/xylS-type" evidence="5">
    <location>
        <begin position="167"/>
        <end position="265"/>
    </location>
</feature>
<evidence type="ECO:0000313" key="6">
    <source>
        <dbReference type="EMBL" id="MST98063.1"/>
    </source>
</evidence>
<evidence type="ECO:0000313" key="7">
    <source>
        <dbReference type="Proteomes" id="UP000435649"/>
    </source>
</evidence>
<keyword evidence="7" id="KW-1185">Reference proteome</keyword>
<dbReference type="InterPro" id="IPR009057">
    <property type="entry name" value="Homeodomain-like_sf"/>
</dbReference>
<dbReference type="AlphaFoldDB" id="A0A844G4J9"/>
<feature type="region of interest" description="Disordered" evidence="4">
    <location>
        <begin position="258"/>
        <end position="282"/>
    </location>
</feature>
<keyword evidence="1" id="KW-0805">Transcription regulation</keyword>